<dbReference type="EMBL" id="JAHDYR010000030">
    <property type="protein sequence ID" value="KAG9392905.1"/>
    <property type="molecule type" value="Genomic_DNA"/>
</dbReference>
<dbReference type="Proteomes" id="UP000717585">
    <property type="component" value="Unassembled WGS sequence"/>
</dbReference>
<evidence type="ECO:0000313" key="1">
    <source>
        <dbReference type="EMBL" id="KAG9392905.1"/>
    </source>
</evidence>
<proteinExistence type="predicted"/>
<name>A0A8J6E972_9EUKA</name>
<sequence>MIKKAVLSIEGSEDIQIVSTIVGTSILLNISQTGRFGSIYSVKTPPMGGPATIRRLLGIESIPLEVAVDRIRRVVGPSPLLLTLAVPSLETPGPAAVALLESIQAELRTLLNA</sequence>
<keyword evidence="2" id="KW-1185">Reference proteome</keyword>
<protein>
    <submittedName>
        <fullName evidence="1">Uncharacterized protein</fullName>
    </submittedName>
</protein>
<dbReference type="AlphaFoldDB" id="A0A8J6E972"/>
<reference evidence="1" key="1">
    <citation type="submission" date="2021-05" db="EMBL/GenBank/DDBJ databases">
        <title>A free-living protist that lacks canonical eukaryotic 1 DNA replication and segregation systems.</title>
        <authorList>
            <person name="Salas-Leiva D.E."/>
            <person name="Tromer E.C."/>
            <person name="Curtis B.A."/>
            <person name="Jerlstrom-Hultqvist J."/>
            <person name="Kolisko M."/>
            <person name="Yi Z."/>
            <person name="Salas-Leiva J.S."/>
            <person name="Gallot-Lavallee L."/>
            <person name="Kops G.J.P.L."/>
            <person name="Archibald J.M."/>
            <person name="Simpson A.G.B."/>
            <person name="Roger A.J."/>
        </authorList>
    </citation>
    <scope>NUCLEOTIDE SEQUENCE</scope>
    <source>
        <strain evidence="1">BICM</strain>
    </source>
</reference>
<accession>A0A8J6E972</accession>
<comment type="caution">
    <text evidence="1">The sequence shown here is derived from an EMBL/GenBank/DDBJ whole genome shotgun (WGS) entry which is preliminary data.</text>
</comment>
<evidence type="ECO:0000313" key="2">
    <source>
        <dbReference type="Proteomes" id="UP000717585"/>
    </source>
</evidence>
<gene>
    <name evidence="1" type="ORF">J8273_5717</name>
</gene>
<organism evidence="1 2">
    <name type="scientific">Carpediemonas membranifera</name>
    <dbReference type="NCBI Taxonomy" id="201153"/>
    <lineage>
        <taxon>Eukaryota</taxon>
        <taxon>Metamonada</taxon>
        <taxon>Carpediemonas-like organisms</taxon>
        <taxon>Carpediemonas</taxon>
    </lineage>
</organism>